<feature type="domain" description="P-type ATPase C-terminal" evidence="17">
    <location>
        <begin position="643"/>
        <end position="880"/>
    </location>
</feature>
<dbReference type="SFLD" id="SFLDG00002">
    <property type="entry name" value="C1.7:_P-type_atpase_like"/>
    <property type="match status" value="1"/>
</dbReference>
<dbReference type="PROSITE" id="PS00154">
    <property type="entry name" value="ATPASE_E1_E2"/>
    <property type="match status" value="1"/>
</dbReference>
<feature type="binding site" evidence="14">
    <location>
        <position position="243"/>
    </location>
    <ligand>
        <name>ATP</name>
        <dbReference type="ChEBI" id="CHEBI:30616"/>
    </ligand>
</feature>
<feature type="transmembrane region" description="Helical" evidence="16">
    <location>
        <begin position="120"/>
        <end position="138"/>
    </location>
</feature>
<dbReference type="Pfam" id="PF16212">
    <property type="entry name" value="PhoLip_ATPase_C"/>
    <property type="match status" value="1"/>
</dbReference>
<evidence type="ECO:0000259" key="17">
    <source>
        <dbReference type="Pfam" id="PF16212"/>
    </source>
</evidence>
<organism evidence="18 19">
    <name type="scientific">Blyttiomyces helicus</name>
    <dbReference type="NCBI Taxonomy" id="388810"/>
    <lineage>
        <taxon>Eukaryota</taxon>
        <taxon>Fungi</taxon>
        <taxon>Fungi incertae sedis</taxon>
        <taxon>Chytridiomycota</taxon>
        <taxon>Chytridiomycota incertae sedis</taxon>
        <taxon>Chytridiomycetes</taxon>
        <taxon>Chytridiomycetes incertae sedis</taxon>
        <taxon>Blyttiomyces</taxon>
    </lineage>
</organism>
<dbReference type="SFLD" id="SFLDS00003">
    <property type="entry name" value="Haloacid_Dehalogenase"/>
    <property type="match status" value="1"/>
</dbReference>
<evidence type="ECO:0000256" key="11">
    <source>
        <dbReference type="ARBA" id="ARBA00034036"/>
    </source>
</evidence>
<feature type="binding site" evidence="15">
    <location>
        <position position="621"/>
    </location>
    <ligand>
        <name>Mg(2+)</name>
        <dbReference type="ChEBI" id="CHEBI:18420"/>
    </ligand>
</feature>
<proteinExistence type="inferred from homology"/>
<sequence>MKDVDKLTSRKLCPYPPLLCNSSQTQKVSQMHGRLRCEHPNENLNSFEGRLHVDNFVPAPGAAPKELILPLTMSNLLLRGAVLRNTEFCYALVIYTGGNTKIIKNLKRAAGKSSSLERRLNWLVCGAFVYNAILLVSSGTNSSFPGDYAVEWYLGPADSSKGTHVFDTFISFFALYTYVIPISLFVTIEMVRLVQGKYMMWDKGMRTIRTNPDGTTTKYKMRANNTNLNEELGAVEYIFSDKTGTLTQNDMRLAHWYVDGYTMDEMIDPGALMRRIKDVSTPLHVAQKMIMFGRALSLCHSVIPATDEKTQKLVYESQSPDESALLYAIADDGFRLLTRTKSEITVAIDDTTESFRQLSALEFTSDRKRMSIIVRTPTGIHLYCKGADNIILQRLSPDPALNPPELISGTETALQRFSEQGLRTLVIAWCPLTEEQFERFHAEYEAAERTLNQREKRIAAACEGVERELRLLGCSAIEDRLQDQVPETIDYLLKCGIKIWLLTGDKMETAINIGNSSQLISPDMHVIILSTRSEEQCANLIESVIHEMNSRQDGRRNALVVDGQTLTYVLDSHADRFLEIGTRCHSVICCRVTPLQKALVVKLVQKTLKVVTLAIGDGANDVSMIQAANVGVGIMGREGTQAVRAADYAFPEFRFLRRLVTVHGRFSYMRLSVLIFYSFYKNITFITVQWWFGFFNAWSGQTVYEEIFLTAFNVVYTSIPPFVLAIFERDLDEDRIAMYPQLYAEARSGVLYWSPSIMATTLLSSFWHSFAIFFSVYFVNREGVLDVNGRSTGYWVQTYLFSTPLLITVLGKAALVTRRWVWPSWAGILVSLVLNLATMFLVEAFKYVDTGTSEIDHVLPGYYLLSYLMPIVCLLPDFFFM</sequence>
<feature type="binding site" evidence="14">
    <location>
        <position position="504"/>
    </location>
    <ligand>
        <name>ATP</name>
        <dbReference type="ChEBI" id="CHEBI:30616"/>
    </ligand>
</feature>
<dbReference type="InterPro" id="IPR006539">
    <property type="entry name" value="P-type_ATPase_IV"/>
</dbReference>
<feature type="transmembrane region" description="Helical" evidence="16">
    <location>
        <begin position="674"/>
        <end position="695"/>
    </location>
</feature>
<evidence type="ECO:0000256" key="9">
    <source>
        <dbReference type="ARBA" id="ARBA00022989"/>
    </source>
</evidence>
<feature type="transmembrane region" description="Helical" evidence="16">
    <location>
        <begin position="822"/>
        <end position="842"/>
    </location>
</feature>
<keyword evidence="10 16" id="KW-0472">Membrane</keyword>
<dbReference type="AlphaFoldDB" id="A0A4P9WC21"/>
<dbReference type="InterPro" id="IPR023298">
    <property type="entry name" value="ATPase_P-typ_TM_dom_sf"/>
</dbReference>
<feature type="transmembrane region" description="Helical" evidence="16">
    <location>
        <begin position="794"/>
        <end position="815"/>
    </location>
</feature>
<comment type="subcellular location">
    <subcellularLocation>
        <location evidence="1 16">Membrane</location>
        <topology evidence="1 16">Multi-pass membrane protein</topology>
    </subcellularLocation>
</comment>
<feature type="binding site" evidence="14">
    <location>
        <position position="503"/>
    </location>
    <ligand>
        <name>ATP</name>
        <dbReference type="ChEBI" id="CHEBI:30616"/>
    </ligand>
</feature>
<evidence type="ECO:0000256" key="16">
    <source>
        <dbReference type="RuleBase" id="RU362033"/>
    </source>
</evidence>
<keyword evidence="9 16" id="KW-1133">Transmembrane helix</keyword>
<keyword evidence="3 16" id="KW-0812">Transmembrane</keyword>
<dbReference type="InterPro" id="IPR036412">
    <property type="entry name" value="HAD-like_sf"/>
</dbReference>
<dbReference type="PANTHER" id="PTHR24092">
    <property type="entry name" value="PROBABLE PHOSPHOLIPID-TRANSPORTING ATPASE"/>
    <property type="match status" value="1"/>
</dbReference>
<keyword evidence="8 16" id="KW-1278">Translocase</keyword>
<evidence type="ECO:0000313" key="19">
    <source>
        <dbReference type="Proteomes" id="UP000269721"/>
    </source>
</evidence>
<dbReference type="NCBIfam" id="TIGR01494">
    <property type="entry name" value="ATPase_P-type"/>
    <property type="match status" value="1"/>
</dbReference>
<dbReference type="GO" id="GO:0005524">
    <property type="term" value="F:ATP binding"/>
    <property type="evidence" value="ECO:0007669"/>
    <property type="project" value="UniProtKB-UniRule"/>
</dbReference>
<evidence type="ECO:0000256" key="14">
    <source>
        <dbReference type="PIRSR" id="PIRSR606539-2"/>
    </source>
</evidence>
<keyword evidence="19" id="KW-1185">Reference proteome</keyword>
<dbReference type="InterPro" id="IPR018303">
    <property type="entry name" value="ATPase_P-typ_P_site"/>
</dbReference>
<dbReference type="Pfam" id="PF13246">
    <property type="entry name" value="Cation_ATPase"/>
    <property type="match status" value="1"/>
</dbReference>
<dbReference type="Gene3D" id="3.40.1110.10">
    <property type="entry name" value="Calcium-transporting ATPase, cytoplasmic domain N"/>
    <property type="match status" value="2"/>
</dbReference>
<evidence type="ECO:0000256" key="8">
    <source>
        <dbReference type="ARBA" id="ARBA00022967"/>
    </source>
</evidence>
<dbReference type="OrthoDB" id="377733at2759"/>
<feature type="transmembrane region" description="Helical" evidence="16">
    <location>
        <begin position="749"/>
        <end position="774"/>
    </location>
</feature>
<feature type="binding site" evidence="14">
    <location>
        <position position="385"/>
    </location>
    <ligand>
        <name>ATP</name>
        <dbReference type="ChEBI" id="CHEBI:30616"/>
    </ligand>
</feature>
<dbReference type="SUPFAM" id="SSF81665">
    <property type="entry name" value="Calcium ATPase, transmembrane domain M"/>
    <property type="match status" value="1"/>
</dbReference>
<protein>
    <recommendedName>
        <fullName evidence="16">Phospholipid-transporting ATPase</fullName>
        <ecNumber evidence="16">7.6.2.1</ecNumber>
    </recommendedName>
</protein>
<dbReference type="GO" id="GO:0000287">
    <property type="term" value="F:magnesium ion binding"/>
    <property type="evidence" value="ECO:0007669"/>
    <property type="project" value="UniProtKB-UniRule"/>
</dbReference>
<feature type="transmembrane region" description="Helical" evidence="16">
    <location>
        <begin position="169"/>
        <end position="191"/>
    </location>
</feature>
<dbReference type="GO" id="GO:0045332">
    <property type="term" value="P:phospholipid translocation"/>
    <property type="evidence" value="ECO:0007669"/>
    <property type="project" value="TreeGrafter"/>
</dbReference>
<evidence type="ECO:0000256" key="2">
    <source>
        <dbReference type="ARBA" id="ARBA00008109"/>
    </source>
</evidence>
<feature type="transmembrane region" description="Helical" evidence="16">
    <location>
        <begin position="707"/>
        <end position="728"/>
    </location>
</feature>
<dbReference type="SFLD" id="SFLDF00027">
    <property type="entry name" value="p-type_atpase"/>
    <property type="match status" value="1"/>
</dbReference>
<evidence type="ECO:0000256" key="15">
    <source>
        <dbReference type="PIRSR" id="PIRSR606539-3"/>
    </source>
</evidence>
<feature type="binding site" evidence="14">
    <location>
        <position position="505"/>
    </location>
    <ligand>
        <name>ATP</name>
        <dbReference type="ChEBI" id="CHEBI:30616"/>
    </ligand>
</feature>
<feature type="binding site" evidence="14">
    <location>
        <position position="591"/>
    </location>
    <ligand>
        <name>ATP</name>
        <dbReference type="ChEBI" id="CHEBI:30616"/>
    </ligand>
</feature>
<feature type="binding site" evidence="14">
    <location>
        <position position="620"/>
    </location>
    <ligand>
        <name>ATP</name>
        <dbReference type="ChEBI" id="CHEBI:30616"/>
    </ligand>
</feature>
<evidence type="ECO:0000256" key="7">
    <source>
        <dbReference type="ARBA" id="ARBA00022842"/>
    </source>
</evidence>
<comment type="similarity">
    <text evidence="2 16">Belongs to the cation transport ATPase (P-type) (TC 3.A.3) family. Type IV subfamily.</text>
</comment>
<dbReference type="SUPFAM" id="SSF81660">
    <property type="entry name" value="Metal cation-transporting ATPase, ATP-binding domain N"/>
    <property type="match status" value="1"/>
</dbReference>
<feature type="active site" description="4-aspartylphosphate intermediate" evidence="13">
    <location>
        <position position="241"/>
    </location>
</feature>
<evidence type="ECO:0000256" key="6">
    <source>
        <dbReference type="ARBA" id="ARBA00022840"/>
    </source>
</evidence>
<evidence type="ECO:0000256" key="4">
    <source>
        <dbReference type="ARBA" id="ARBA00022723"/>
    </source>
</evidence>
<dbReference type="GO" id="GO:0140326">
    <property type="term" value="F:ATPase-coupled intramembrane lipid transporter activity"/>
    <property type="evidence" value="ECO:0007669"/>
    <property type="project" value="UniProtKB-EC"/>
</dbReference>
<evidence type="ECO:0000256" key="13">
    <source>
        <dbReference type="PIRSR" id="PIRSR606539-1"/>
    </source>
</evidence>
<feature type="binding site" evidence="14">
    <location>
        <position position="423"/>
    </location>
    <ligand>
        <name>ATP</name>
        <dbReference type="ChEBI" id="CHEBI:30616"/>
    </ligand>
</feature>
<feature type="transmembrane region" description="Helical" evidence="16">
    <location>
        <begin position="862"/>
        <end position="880"/>
    </location>
</feature>
<dbReference type="GO" id="GO:0005886">
    <property type="term" value="C:plasma membrane"/>
    <property type="evidence" value="ECO:0007669"/>
    <property type="project" value="TreeGrafter"/>
</dbReference>
<dbReference type="InterPro" id="IPR001757">
    <property type="entry name" value="P_typ_ATPase"/>
</dbReference>
<evidence type="ECO:0000256" key="3">
    <source>
        <dbReference type="ARBA" id="ARBA00022692"/>
    </source>
</evidence>
<reference evidence="19" key="1">
    <citation type="journal article" date="2018" name="Nat. Microbiol.">
        <title>Leveraging single-cell genomics to expand the fungal tree of life.</title>
        <authorList>
            <person name="Ahrendt S.R."/>
            <person name="Quandt C.A."/>
            <person name="Ciobanu D."/>
            <person name="Clum A."/>
            <person name="Salamov A."/>
            <person name="Andreopoulos B."/>
            <person name="Cheng J.F."/>
            <person name="Woyke T."/>
            <person name="Pelin A."/>
            <person name="Henrissat B."/>
            <person name="Reynolds N.K."/>
            <person name="Benny G.L."/>
            <person name="Smith M.E."/>
            <person name="James T.Y."/>
            <person name="Grigoriev I.V."/>
        </authorList>
    </citation>
    <scope>NUCLEOTIDE SEQUENCE [LARGE SCALE GENOMIC DNA]</scope>
</reference>
<feature type="binding site" evidence="14">
    <location>
        <position position="322"/>
    </location>
    <ligand>
        <name>ATP</name>
        <dbReference type="ChEBI" id="CHEBI:30616"/>
    </ligand>
</feature>
<dbReference type="InterPro" id="IPR044492">
    <property type="entry name" value="P_typ_ATPase_HD_dom"/>
</dbReference>
<keyword evidence="7 15" id="KW-0460">Magnesium</keyword>
<feature type="binding site" evidence="15">
    <location>
        <position position="241"/>
    </location>
    <ligand>
        <name>Mg(2+)</name>
        <dbReference type="ChEBI" id="CHEBI:18420"/>
    </ligand>
</feature>
<feature type="binding site" evidence="14">
    <location>
        <position position="621"/>
    </location>
    <ligand>
        <name>ATP</name>
        <dbReference type="ChEBI" id="CHEBI:30616"/>
    </ligand>
</feature>
<evidence type="ECO:0000313" key="18">
    <source>
        <dbReference type="EMBL" id="RKO89133.1"/>
    </source>
</evidence>
<dbReference type="GO" id="GO:0016887">
    <property type="term" value="F:ATP hydrolysis activity"/>
    <property type="evidence" value="ECO:0007669"/>
    <property type="project" value="InterPro"/>
</dbReference>
<comment type="catalytic activity">
    <reaction evidence="12">
        <text>a 1,2-diacyl-sn-glycero-3-phosphoethanolamine(out) + ATP + H2O = a 1,2-diacyl-sn-glycero-3-phosphoethanolamine(in) + ADP + phosphate + H(+)</text>
        <dbReference type="Rhea" id="RHEA:66132"/>
        <dbReference type="ChEBI" id="CHEBI:15377"/>
        <dbReference type="ChEBI" id="CHEBI:15378"/>
        <dbReference type="ChEBI" id="CHEBI:30616"/>
        <dbReference type="ChEBI" id="CHEBI:43474"/>
        <dbReference type="ChEBI" id="CHEBI:64612"/>
        <dbReference type="ChEBI" id="CHEBI:456216"/>
    </reaction>
    <physiologicalReaction direction="left-to-right" evidence="12">
        <dbReference type="Rhea" id="RHEA:66133"/>
    </physiologicalReaction>
</comment>
<dbReference type="Proteomes" id="UP000269721">
    <property type="component" value="Unassembled WGS sequence"/>
</dbReference>
<dbReference type="SUPFAM" id="SSF56784">
    <property type="entry name" value="HAD-like"/>
    <property type="match status" value="1"/>
</dbReference>
<keyword evidence="4 15" id="KW-0479">Metal-binding</keyword>
<dbReference type="PANTHER" id="PTHR24092:SF218">
    <property type="entry name" value="PHOSPHOLIPID-TRANSPORTING ATPASE"/>
    <property type="match status" value="1"/>
</dbReference>
<comment type="cofactor">
    <cofactor evidence="15">
        <name>Mg(2+)</name>
        <dbReference type="ChEBI" id="CHEBI:18420"/>
    </cofactor>
</comment>
<dbReference type="InterPro" id="IPR023214">
    <property type="entry name" value="HAD_sf"/>
</dbReference>
<dbReference type="Gene3D" id="3.40.50.1000">
    <property type="entry name" value="HAD superfamily/HAD-like"/>
    <property type="match status" value="2"/>
</dbReference>
<feature type="binding site" evidence="15">
    <location>
        <position position="243"/>
    </location>
    <ligand>
        <name>Mg(2+)</name>
        <dbReference type="ChEBI" id="CHEBI:18420"/>
    </ligand>
</feature>
<keyword evidence="5 14" id="KW-0547">Nucleotide-binding</keyword>
<evidence type="ECO:0000256" key="10">
    <source>
        <dbReference type="ARBA" id="ARBA00023136"/>
    </source>
</evidence>
<dbReference type="InterPro" id="IPR023299">
    <property type="entry name" value="ATPase_P-typ_cyto_dom_N"/>
</dbReference>
<evidence type="ECO:0000256" key="1">
    <source>
        <dbReference type="ARBA" id="ARBA00004141"/>
    </source>
</evidence>
<evidence type="ECO:0000256" key="5">
    <source>
        <dbReference type="ARBA" id="ARBA00022741"/>
    </source>
</evidence>
<dbReference type="EC" id="7.6.2.1" evidence="16"/>
<feature type="binding site" evidence="15">
    <location>
        <position position="617"/>
    </location>
    <ligand>
        <name>Mg(2+)</name>
        <dbReference type="ChEBI" id="CHEBI:18420"/>
    </ligand>
</feature>
<feature type="binding site" evidence="14">
    <location>
        <position position="363"/>
    </location>
    <ligand>
        <name>ATP</name>
        <dbReference type="ChEBI" id="CHEBI:30616"/>
    </ligand>
</feature>
<gene>
    <name evidence="18" type="ORF">BDK51DRAFT_23151</name>
</gene>
<dbReference type="FunFam" id="3.40.50.1000:FF:000130">
    <property type="entry name" value="Phospholipid-transporting ATPase"/>
    <property type="match status" value="1"/>
</dbReference>
<dbReference type="PRINTS" id="PR00119">
    <property type="entry name" value="CATATPASE"/>
</dbReference>
<dbReference type="InterPro" id="IPR032630">
    <property type="entry name" value="P_typ_ATPase_c"/>
</dbReference>
<feature type="binding site" evidence="14">
    <location>
        <position position="597"/>
    </location>
    <ligand>
        <name>ATP</name>
        <dbReference type="ChEBI" id="CHEBI:30616"/>
    </ligand>
</feature>
<dbReference type="NCBIfam" id="TIGR01652">
    <property type="entry name" value="ATPase-Plipid"/>
    <property type="match status" value="1"/>
</dbReference>
<feature type="binding site" evidence="14">
    <location>
        <position position="242"/>
    </location>
    <ligand>
        <name>ATP</name>
        <dbReference type="ChEBI" id="CHEBI:30616"/>
    </ligand>
</feature>
<keyword evidence="6 14" id="KW-0067">ATP-binding</keyword>
<name>A0A4P9WC21_9FUNG</name>
<evidence type="ECO:0000256" key="12">
    <source>
        <dbReference type="ARBA" id="ARBA00049128"/>
    </source>
</evidence>
<dbReference type="FunFam" id="3.40.50.1000:FF:000001">
    <property type="entry name" value="Phospholipid-transporting ATPase IC"/>
    <property type="match status" value="1"/>
</dbReference>
<feature type="binding site" evidence="14">
    <location>
        <position position="241"/>
    </location>
    <ligand>
        <name>ATP</name>
        <dbReference type="ChEBI" id="CHEBI:30616"/>
    </ligand>
</feature>
<dbReference type="EMBL" id="KZ996271">
    <property type="protein sequence ID" value="RKO89133.1"/>
    <property type="molecule type" value="Genomic_DNA"/>
</dbReference>
<accession>A0A4P9WC21</accession>
<comment type="catalytic activity">
    <reaction evidence="11 16">
        <text>ATP + H2O + phospholipidSide 1 = ADP + phosphate + phospholipidSide 2.</text>
        <dbReference type="EC" id="7.6.2.1"/>
    </reaction>
</comment>